<keyword evidence="5" id="KW-0539">Nucleus</keyword>
<keyword evidence="9" id="KW-1185">Reference proteome</keyword>
<comment type="subcellular location">
    <subcellularLocation>
        <location evidence="2">Chromosome</location>
        <location evidence="2">Telomere</location>
    </subcellularLocation>
    <subcellularLocation>
        <location evidence="1">Nucleus</location>
    </subcellularLocation>
</comment>
<feature type="compositionally biased region" description="Basic and acidic residues" evidence="6">
    <location>
        <begin position="489"/>
        <end position="501"/>
    </location>
</feature>
<evidence type="ECO:0000313" key="9">
    <source>
        <dbReference type="Proteomes" id="UP001049176"/>
    </source>
</evidence>
<evidence type="ECO:0000313" key="8">
    <source>
        <dbReference type="EMBL" id="KAG7098871.1"/>
    </source>
</evidence>
<dbReference type="GO" id="GO:0000781">
    <property type="term" value="C:chromosome, telomeric region"/>
    <property type="evidence" value="ECO:0007669"/>
    <property type="project" value="UniProtKB-SubCell"/>
</dbReference>
<comment type="caution">
    <text evidence="8">The sequence shown here is derived from an EMBL/GenBank/DDBJ whole genome shotgun (WGS) entry which is preliminary data.</text>
</comment>
<feature type="compositionally biased region" description="Basic and acidic residues" evidence="6">
    <location>
        <begin position="645"/>
        <end position="656"/>
    </location>
</feature>
<keyword evidence="3" id="KW-0158">Chromosome</keyword>
<feature type="compositionally biased region" description="Polar residues" evidence="6">
    <location>
        <begin position="336"/>
        <end position="346"/>
    </location>
</feature>
<proteinExistence type="predicted"/>
<feature type="region of interest" description="Disordered" evidence="6">
    <location>
        <begin position="645"/>
        <end position="670"/>
    </location>
</feature>
<feature type="region of interest" description="Disordered" evidence="6">
    <location>
        <begin position="446"/>
        <end position="542"/>
    </location>
</feature>
<evidence type="ECO:0000256" key="3">
    <source>
        <dbReference type="ARBA" id="ARBA00022454"/>
    </source>
</evidence>
<feature type="compositionally biased region" description="Polar residues" evidence="6">
    <location>
        <begin position="387"/>
        <end position="402"/>
    </location>
</feature>
<dbReference type="GO" id="GO:0005697">
    <property type="term" value="C:telomerase holoenzyme complex"/>
    <property type="evidence" value="ECO:0007669"/>
    <property type="project" value="InterPro"/>
</dbReference>
<organism evidence="8 9">
    <name type="scientific">Marasmius oreades</name>
    <name type="common">fairy-ring Marasmius</name>
    <dbReference type="NCBI Taxonomy" id="181124"/>
    <lineage>
        <taxon>Eukaryota</taxon>
        <taxon>Fungi</taxon>
        <taxon>Dikarya</taxon>
        <taxon>Basidiomycota</taxon>
        <taxon>Agaricomycotina</taxon>
        <taxon>Agaricomycetes</taxon>
        <taxon>Agaricomycetidae</taxon>
        <taxon>Agaricales</taxon>
        <taxon>Marasmiineae</taxon>
        <taxon>Marasmiaceae</taxon>
        <taxon>Marasmius</taxon>
    </lineage>
</organism>
<feature type="compositionally biased region" description="Low complexity" evidence="6">
    <location>
        <begin position="472"/>
        <end position="488"/>
    </location>
</feature>
<evidence type="ECO:0000256" key="5">
    <source>
        <dbReference type="ARBA" id="ARBA00023242"/>
    </source>
</evidence>
<dbReference type="OrthoDB" id="3144405at2759"/>
<evidence type="ECO:0000256" key="6">
    <source>
        <dbReference type="SAM" id="MobiDB-lite"/>
    </source>
</evidence>
<protein>
    <recommendedName>
        <fullName evidence="7">Shelterin complex subunit TPP1/Est3 domain-containing protein</fullName>
    </recommendedName>
</protein>
<feature type="region of interest" description="Disordered" evidence="6">
    <location>
        <begin position="186"/>
        <end position="215"/>
    </location>
</feature>
<dbReference type="AlphaFoldDB" id="A0A9P7V1Z3"/>
<reference evidence="8" key="1">
    <citation type="journal article" date="2021" name="Genome Biol. Evol.">
        <title>The assembled and annotated genome of the fairy-ring fungus Marasmius oreades.</title>
        <authorList>
            <person name="Hiltunen M."/>
            <person name="Ament-Velasquez S.L."/>
            <person name="Johannesson H."/>
        </authorList>
    </citation>
    <scope>NUCLEOTIDE SEQUENCE</scope>
    <source>
        <strain evidence="8">03SP1</strain>
    </source>
</reference>
<feature type="compositionally biased region" description="Basic and acidic residues" evidence="6">
    <location>
        <begin position="299"/>
        <end position="310"/>
    </location>
</feature>
<evidence type="ECO:0000256" key="2">
    <source>
        <dbReference type="ARBA" id="ARBA00004574"/>
    </source>
</evidence>
<feature type="compositionally biased region" description="Polar residues" evidence="6">
    <location>
        <begin position="286"/>
        <end position="297"/>
    </location>
</feature>
<keyword evidence="4" id="KW-0779">Telomere</keyword>
<gene>
    <name evidence="8" type="ORF">E1B28_000771</name>
</gene>
<name>A0A9P7V1Z3_9AGAR</name>
<dbReference type="Proteomes" id="UP001049176">
    <property type="component" value="Chromosome 1"/>
</dbReference>
<dbReference type="GeneID" id="66069847"/>
<feature type="domain" description="Shelterin complex subunit TPP1/Est3" evidence="7">
    <location>
        <begin position="7"/>
        <end position="139"/>
    </location>
</feature>
<dbReference type="RefSeq" id="XP_043015341.1">
    <property type="nucleotide sequence ID" value="XM_043146638.1"/>
</dbReference>
<dbReference type="GO" id="GO:0007004">
    <property type="term" value="P:telomere maintenance via telomerase"/>
    <property type="evidence" value="ECO:0007669"/>
    <property type="project" value="InterPro"/>
</dbReference>
<evidence type="ECO:0000256" key="4">
    <source>
        <dbReference type="ARBA" id="ARBA00022895"/>
    </source>
</evidence>
<dbReference type="Gene3D" id="2.40.50.960">
    <property type="match status" value="1"/>
</dbReference>
<accession>A0A9P7V1Z3</accession>
<evidence type="ECO:0000259" key="7">
    <source>
        <dbReference type="Pfam" id="PF10341"/>
    </source>
</evidence>
<feature type="region of interest" description="Disordered" evidence="6">
    <location>
        <begin position="278"/>
        <end position="419"/>
    </location>
</feature>
<dbReference type="GO" id="GO:0042162">
    <property type="term" value="F:telomeric DNA binding"/>
    <property type="evidence" value="ECO:0007669"/>
    <property type="project" value="InterPro"/>
</dbReference>
<sequence length="743" mass="82779">MSKNVTPWILEYLIDVAQQHGADTSAFPVSMKKKSVQIIEFLSYGPAKLDEDSIIWARISDKKHHIPVRFSKESVAEHHRSSGHHLTSHRTSLITIKKYRLMLSRIPNRDTLTTCSHLVLDCTEFSSRSSYNEPRWGNPQDVEVVRDIREWTAGLRKGGGDGNVLKERAKNQNGETHVQILLPDVQNSLSRPRQPQPPLKAQPASKARCSTWRGKGKEVDHSFARKRERRWVAYSRYPERYSTIPVSEGWKEVVRGLSIYGDEESCAMNWKAAKRNTNRSHPLDLGSSQPSQSQLYESSAREDPAEESRHGSWPSQQATPPPSGSPEPQSRGEQEPAQSSGRSASPLSAWDSSEDEEDKQVHVSGPTPVQSQRAESYLAQGRKLTLNAGNHQSSSLIASSPEMSKIAENGRQHSMSPLRSSPLVSHVIATQTVNYLSSPSREYGLNVRRKVSPPPQPQPLPLGEKPLVLVPNSDTSGSQGQTQNQSQEEQVKKKMEVEEAHNSQGSIASPIHIPSGGGNLSEGSIVPETQPHGSGTKIHGQDEEELTADGNEYVREVELSMEVHPGTIVDDCAGAEGENPPDQVDDKQNQQLTCFKETDLDHTGFQEDDAQTLEHLFGLRRNTIPDICYSRQDWVRPSFMEPTRGHSEISLKRKGGDLGVDDQQVDGPVGKKARVKHDAVRREPIATPTSIDREPKAKKLNGYTVGLDDMKSSEPWMMTWERLGRILLTTGRARVHDFKSRHV</sequence>
<dbReference type="Pfam" id="PF10341">
    <property type="entry name" value="TPP1"/>
    <property type="match status" value="1"/>
</dbReference>
<dbReference type="EMBL" id="CM032181">
    <property type="protein sequence ID" value="KAG7098871.1"/>
    <property type="molecule type" value="Genomic_DNA"/>
</dbReference>
<dbReference type="InterPro" id="IPR019437">
    <property type="entry name" value="TPP1/Est3"/>
</dbReference>
<evidence type="ECO:0000256" key="1">
    <source>
        <dbReference type="ARBA" id="ARBA00004123"/>
    </source>
</evidence>